<proteinExistence type="predicted"/>
<keyword evidence="3" id="KW-1185">Reference proteome</keyword>
<dbReference type="AlphaFoldDB" id="A0A3N0XFL1"/>
<feature type="compositionally biased region" description="Acidic residues" evidence="1">
    <location>
        <begin position="92"/>
        <end position="107"/>
    </location>
</feature>
<feature type="compositionally biased region" description="Basic and acidic residues" evidence="1">
    <location>
        <begin position="108"/>
        <end position="119"/>
    </location>
</feature>
<reference evidence="2 3" key="1">
    <citation type="submission" date="2018-10" db="EMBL/GenBank/DDBJ databases">
        <title>Genome assembly for a Yunnan-Guizhou Plateau 3E fish, Anabarilius grahami (Regan), and its evolutionary and genetic applications.</title>
        <authorList>
            <person name="Jiang W."/>
        </authorList>
    </citation>
    <scope>NUCLEOTIDE SEQUENCE [LARGE SCALE GENOMIC DNA]</scope>
    <source>
        <strain evidence="2">AG-KIZ</strain>
        <tissue evidence="2">Muscle</tissue>
    </source>
</reference>
<feature type="region of interest" description="Disordered" evidence="1">
    <location>
        <begin position="86"/>
        <end position="119"/>
    </location>
</feature>
<evidence type="ECO:0000256" key="1">
    <source>
        <dbReference type="SAM" id="MobiDB-lite"/>
    </source>
</evidence>
<accession>A0A3N0XFL1</accession>
<evidence type="ECO:0000313" key="2">
    <source>
        <dbReference type="EMBL" id="ROI15835.1"/>
    </source>
</evidence>
<sequence length="131" mass="14335">MDGLLRNCATGCHVDDVFTMDDLADSISADTSGLCCGPVEDRIHHAGMDGQLRNSGIGCRVDEAFTMDDLVDSISADTSGLRCGRVRTPVLGEEENDPEGEPTEEETEYRARRPEKDTEALHTALRYISEE</sequence>
<dbReference type="Proteomes" id="UP000281406">
    <property type="component" value="Unassembled WGS sequence"/>
</dbReference>
<protein>
    <submittedName>
        <fullName evidence="2">Uncharacterized protein</fullName>
    </submittedName>
</protein>
<comment type="caution">
    <text evidence="2">The sequence shown here is derived from an EMBL/GenBank/DDBJ whole genome shotgun (WGS) entry which is preliminary data.</text>
</comment>
<evidence type="ECO:0000313" key="3">
    <source>
        <dbReference type="Proteomes" id="UP000281406"/>
    </source>
</evidence>
<organism evidence="2 3">
    <name type="scientific">Anabarilius grahami</name>
    <name type="common">Kanglang fish</name>
    <name type="synonym">Barilius grahami</name>
    <dbReference type="NCBI Taxonomy" id="495550"/>
    <lineage>
        <taxon>Eukaryota</taxon>
        <taxon>Metazoa</taxon>
        <taxon>Chordata</taxon>
        <taxon>Craniata</taxon>
        <taxon>Vertebrata</taxon>
        <taxon>Euteleostomi</taxon>
        <taxon>Actinopterygii</taxon>
        <taxon>Neopterygii</taxon>
        <taxon>Teleostei</taxon>
        <taxon>Ostariophysi</taxon>
        <taxon>Cypriniformes</taxon>
        <taxon>Xenocyprididae</taxon>
        <taxon>Xenocypridinae</taxon>
        <taxon>Xenocypridinae incertae sedis</taxon>
        <taxon>Anabarilius</taxon>
    </lineage>
</organism>
<gene>
    <name evidence="2" type="ORF">DPX16_21342</name>
</gene>
<name>A0A3N0XFL1_ANAGA</name>
<dbReference type="EMBL" id="RJVU01078462">
    <property type="protein sequence ID" value="ROI15835.1"/>
    <property type="molecule type" value="Genomic_DNA"/>
</dbReference>
<dbReference type="OrthoDB" id="5920062at2759"/>